<keyword evidence="2" id="KW-0547">Nucleotide-binding</keyword>
<dbReference type="InterPro" id="IPR051162">
    <property type="entry name" value="T4SS_component"/>
</dbReference>
<organism evidence="2 3">
    <name type="scientific">[Haemophilus] felis</name>
    <dbReference type="NCBI Taxonomy" id="123822"/>
    <lineage>
        <taxon>Bacteria</taxon>
        <taxon>Pseudomonadati</taxon>
        <taxon>Pseudomonadota</taxon>
        <taxon>Gammaproteobacteria</taxon>
        <taxon>Pasteurellales</taxon>
        <taxon>Pasteurellaceae</taxon>
    </lineage>
</organism>
<reference evidence="2 3" key="1">
    <citation type="submission" date="2017-02" db="EMBL/GenBank/DDBJ databases">
        <title>Draft genome sequence of Haemophilus felis CCUG 31170 type strain.</title>
        <authorList>
            <person name="Engstrom-Jakobsson H."/>
            <person name="Salva-Serra F."/>
            <person name="Thorell K."/>
            <person name="Gonzales-Siles L."/>
            <person name="Karlsson R."/>
            <person name="Boulund F."/>
            <person name="Engstrand L."/>
            <person name="Kristiansson E."/>
            <person name="Moore E."/>
        </authorList>
    </citation>
    <scope>NUCLEOTIDE SEQUENCE [LARGE SCALE GENOMIC DNA]</scope>
    <source>
        <strain evidence="2 3">CCUG 31170</strain>
    </source>
</reference>
<dbReference type="InterPro" id="IPR027417">
    <property type="entry name" value="P-loop_NTPase"/>
</dbReference>
<evidence type="ECO:0000259" key="1">
    <source>
        <dbReference type="SMART" id="SM00382"/>
    </source>
</evidence>
<dbReference type="SMART" id="SM00382">
    <property type="entry name" value="AAA"/>
    <property type="match status" value="1"/>
</dbReference>
<comment type="caution">
    <text evidence="2">The sequence shown here is derived from an EMBL/GenBank/DDBJ whole genome shotgun (WGS) entry which is preliminary data.</text>
</comment>
<dbReference type="OrthoDB" id="9758751at2"/>
<accession>A0A1T0B7L6</accession>
<evidence type="ECO:0000313" key="3">
    <source>
        <dbReference type="Proteomes" id="UP000190023"/>
    </source>
</evidence>
<dbReference type="SUPFAM" id="SSF52540">
    <property type="entry name" value="P-loop containing nucleoside triphosphate hydrolases"/>
    <property type="match status" value="1"/>
</dbReference>
<protein>
    <submittedName>
        <fullName evidence="2">ATP-binding protein</fullName>
    </submittedName>
</protein>
<feature type="domain" description="AAA+ ATPase" evidence="1">
    <location>
        <begin position="21"/>
        <end position="325"/>
    </location>
</feature>
<keyword evidence="3" id="KW-1185">Reference proteome</keyword>
<sequence>MQYLLAQTTQGEQLGITAKMANRHGLIAGATGTGKTVTLRTMAESFSDDGVPVFLVDVKGDLSGLVSAGQYQGKIAERIEKFNLGGENYLSGYPVSFWDVFGESGIPLRTTISEMGPLLLSRLLNLNSTQEGLLNLVFRVADDKGLLLIDLKDLRAMLKYVADNAKTFQVEYGNVSAASVGAIQRSLLALENEGASNLFGEPALNLDDWLQTRDGKGVINVLNSERLINSPKMYSAFLLWLMAELFEQLPEVGDPDKPNFVMFFDEAHLLFDGAPTVLINKIEQVVRLIRSKGVGIYFVTQNPLDLPDTVLGQLGNRVQHALRAFTPRDQKAVKAAAETFRVNPNVNVIETITTLGVGQALVSFLDEKGMPTPVEIAYIFPPRSQLKPITTEDRLRWVKDDDLYPYYRDFVDNESAFEILAQQASLDEVAKKQAQQLESEEENSLIGSLSRMIFGTKKRGEKLTVTEELVSGVAKSVGRSIRSQITKQIMRGILGAVKR</sequence>
<dbReference type="InterPro" id="IPR033186">
    <property type="entry name" value="HerA_C"/>
</dbReference>
<name>A0A1T0B7L6_9PAST</name>
<proteinExistence type="predicted"/>
<dbReference type="InterPro" id="IPR003593">
    <property type="entry name" value="AAA+_ATPase"/>
</dbReference>
<dbReference type="GO" id="GO:0005524">
    <property type="term" value="F:ATP binding"/>
    <property type="evidence" value="ECO:0007669"/>
    <property type="project" value="UniProtKB-KW"/>
</dbReference>
<dbReference type="PANTHER" id="PTHR30121:SF6">
    <property type="entry name" value="SLR6007 PROTEIN"/>
    <property type="match status" value="1"/>
</dbReference>
<gene>
    <name evidence="2" type="ORF">B0188_02705</name>
</gene>
<dbReference type="STRING" id="123822.B0188_02705"/>
<dbReference type="AlphaFoldDB" id="A0A1T0B7L6"/>
<dbReference type="Gene3D" id="3.40.50.300">
    <property type="entry name" value="P-loop containing nucleotide triphosphate hydrolases"/>
    <property type="match status" value="2"/>
</dbReference>
<dbReference type="PANTHER" id="PTHR30121">
    <property type="entry name" value="UNCHARACTERIZED PROTEIN YJGR-RELATED"/>
    <property type="match status" value="1"/>
</dbReference>
<dbReference type="Pfam" id="PF05872">
    <property type="entry name" value="HerA_C"/>
    <property type="match status" value="1"/>
</dbReference>
<dbReference type="EMBL" id="MUYB01000010">
    <property type="protein sequence ID" value="OOS06137.1"/>
    <property type="molecule type" value="Genomic_DNA"/>
</dbReference>
<keyword evidence="2" id="KW-0067">ATP-binding</keyword>
<evidence type="ECO:0000313" key="2">
    <source>
        <dbReference type="EMBL" id="OOS06137.1"/>
    </source>
</evidence>
<dbReference type="Proteomes" id="UP000190023">
    <property type="component" value="Unassembled WGS sequence"/>
</dbReference>